<dbReference type="PROSITE" id="PS50949">
    <property type="entry name" value="HTH_GNTR"/>
    <property type="match status" value="1"/>
</dbReference>
<evidence type="ECO:0000313" key="1">
    <source>
        <dbReference type="EMBL" id="PLK28828.1"/>
    </source>
</evidence>
<dbReference type="EMBL" id="NMTS02000069">
    <property type="protein sequence ID" value="PLK28828.1"/>
    <property type="molecule type" value="Genomic_DNA"/>
</dbReference>
<dbReference type="Pfam" id="PF07729">
    <property type="entry name" value="FCD"/>
    <property type="match status" value="1"/>
</dbReference>
<dbReference type="InterPro" id="IPR008920">
    <property type="entry name" value="TF_FadR/GntR_C"/>
</dbReference>
<dbReference type="Pfam" id="PF00392">
    <property type="entry name" value="GntR"/>
    <property type="match status" value="1"/>
</dbReference>
<dbReference type="InterPro" id="IPR036388">
    <property type="entry name" value="WH-like_DNA-bd_sf"/>
</dbReference>
<name>A0A2J4JLU0_9FIRM</name>
<dbReference type="PANTHER" id="PTHR43537:SF45">
    <property type="entry name" value="GNTR FAMILY REGULATORY PROTEIN"/>
    <property type="match status" value="1"/>
</dbReference>
<dbReference type="InterPro" id="IPR036390">
    <property type="entry name" value="WH_DNA-bd_sf"/>
</dbReference>
<dbReference type="SMART" id="SM00345">
    <property type="entry name" value="HTH_GNTR"/>
    <property type="match status" value="1"/>
</dbReference>
<sequence>MADKGSVTGKIAHYIRKNIRNGNWTVGEKIPSENQLCEELGVSRVSVRSALQQFIALGILESVHGKGTFLISDDLSAFYSNVEEPAPTIDATETMKQILEFRSIVEPAVCAQVAQTASPELIAKLEGYLKTMKASVGKCEEFITADVAFHMEIINACGNAYTIAIMNETFQRRANLGKMLILSTGYYGGIYYHGILLDAFRKHDAKRARVMMEEHLQHGLYDLESDNLGQEKNDL</sequence>
<dbReference type="SUPFAM" id="SSF46785">
    <property type="entry name" value="Winged helix' DNA-binding domain"/>
    <property type="match status" value="1"/>
</dbReference>
<dbReference type="PRINTS" id="PR00035">
    <property type="entry name" value="HTHGNTR"/>
</dbReference>
<accession>A0A2J4JLU0</accession>
<evidence type="ECO:0000313" key="2">
    <source>
        <dbReference type="Proteomes" id="UP000221015"/>
    </source>
</evidence>
<dbReference type="Proteomes" id="UP000221015">
    <property type="component" value="Unassembled WGS sequence"/>
</dbReference>
<comment type="caution">
    <text evidence="1">The sequence shown here is derived from an EMBL/GenBank/DDBJ whole genome shotgun (WGS) entry which is preliminary data.</text>
</comment>
<dbReference type="Gene3D" id="1.10.10.10">
    <property type="entry name" value="Winged helix-like DNA-binding domain superfamily/Winged helix DNA-binding domain"/>
    <property type="match status" value="1"/>
</dbReference>
<dbReference type="PANTHER" id="PTHR43537">
    <property type="entry name" value="TRANSCRIPTIONAL REGULATOR, GNTR FAMILY"/>
    <property type="match status" value="1"/>
</dbReference>
<dbReference type="InterPro" id="IPR011711">
    <property type="entry name" value="GntR_C"/>
</dbReference>
<protein>
    <submittedName>
        <fullName evidence="1">FadR family transcriptional regulator</fullName>
    </submittedName>
</protein>
<dbReference type="GO" id="GO:0003700">
    <property type="term" value="F:DNA-binding transcription factor activity"/>
    <property type="evidence" value="ECO:0007669"/>
    <property type="project" value="InterPro"/>
</dbReference>
<dbReference type="SUPFAM" id="SSF48008">
    <property type="entry name" value="GntR ligand-binding domain-like"/>
    <property type="match status" value="1"/>
</dbReference>
<dbReference type="SMART" id="SM00895">
    <property type="entry name" value="FCD"/>
    <property type="match status" value="1"/>
</dbReference>
<dbReference type="RefSeq" id="WP_097773817.1">
    <property type="nucleotide sequence ID" value="NZ_NMTS02000069.1"/>
</dbReference>
<dbReference type="AlphaFoldDB" id="A0A2J4JLU0"/>
<dbReference type="CDD" id="cd07377">
    <property type="entry name" value="WHTH_GntR"/>
    <property type="match status" value="1"/>
</dbReference>
<organism evidence="1 2">
    <name type="scientific">Faecalibacterium prausnitzii</name>
    <dbReference type="NCBI Taxonomy" id="853"/>
    <lineage>
        <taxon>Bacteria</taxon>
        <taxon>Bacillati</taxon>
        <taxon>Bacillota</taxon>
        <taxon>Clostridia</taxon>
        <taxon>Eubacteriales</taxon>
        <taxon>Oscillospiraceae</taxon>
        <taxon>Faecalibacterium</taxon>
    </lineage>
</organism>
<reference evidence="1 2" key="1">
    <citation type="journal article" date="2017" name="Front. Microbiol.">
        <title>New Insights into the Diversity of the Genus Faecalibacterium.</title>
        <authorList>
            <person name="Benevides L."/>
            <person name="Burman S."/>
            <person name="Martin R."/>
            <person name="Robert V."/>
            <person name="Thomas M."/>
            <person name="Miquel S."/>
            <person name="Chain F."/>
            <person name="Sokol H."/>
            <person name="Bermudez-Humaran L.G."/>
            <person name="Morrison M."/>
            <person name="Langella P."/>
            <person name="Azevedo V.A."/>
            <person name="Chatel J.M."/>
            <person name="Soares S."/>
        </authorList>
    </citation>
    <scope>NUCLEOTIDE SEQUENCE [LARGE SCALE GENOMIC DNA]</scope>
    <source>
        <strain evidence="1 2">CNCM I 4542</strain>
    </source>
</reference>
<dbReference type="Gene3D" id="1.20.120.530">
    <property type="entry name" value="GntR ligand-binding domain-like"/>
    <property type="match status" value="1"/>
</dbReference>
<proteinExistence type="predicted"/>
<gene>
    <name evidence="1" type="ORF">CGS50_011170</name>
</gene>
<dbReference type="InterPro" id="IPR000524">
    <property type="entry name" value="Tscrpt_reg_HTH_GntR"/>
</dbReference>